<name>A0A7J5YYY2_DISMA</name>
<gene>
    <name evidence="2" type="ORF">F7725_013966</name>
</gene>
<evidence type="ECO:0000256" key="1">
    <source>
        <dbReference type="SAM" id="MobiDB-lite"/>
    </source>
</evidence>
<evidence type="ECO:0000313" key="3">
    <source>
        <dbReference type="Proteomes" id="UP000518266"/>
    </source>
</evidence>
<comment type="caution">
    <text evidence="2">The sequence shown here is derived from an EMBL/GenBank/DDBJ whole genome shotgun (WGS) entry which is preliminary data.</text>
</comment>
<protein>
    <submittedName>
        <fullName evidence="2">Uncharacterized protein</fullName>
    </submittedName>
</protein>
<proteinExistence type="predicted"/>
<keyword evidence="3" id="KW-1185">Reference proteome</keyword>
<dbReference type="AlphaFoldDB" id="A0A7J5YYY2"/>
<dbReference type="EMBL" id="JAAKFY010000008">
    <property type="protein sequence ID" value="KAF3853278.1"/>
    <property type="molecule type" value="Genomic_DNA"/>
</dbReference>
<reference evidence="2 3" key="1">
    <citation type="submission" date="2020-03" db="EMBL/GenBank/DDBJ databases">
        <title>Dissostichus mawsoni Genome sequencing and assembly.</title>
        <authorList>
            <person name="Park H."/>
        </authorList>
    </citation>
    <scope>NUCLEOTIDE SEQUENCE [LARGE SCALE GENOMIC DNA]</scope>
    <source>
        <strain evidence="2">DM0001</strain>
        <tissue evidence="2">Muscle</tissue>
    </source>
</reference>
<dbReference type="OrthoDB" id="10633059at2759"/>
<feature type="region of interest" description="Disordered" evidence="1">
    <location>
        <begin position="62"/>
        <end position="89"/>
    </location>
</feature>
<feature type="region of interest" description="Disordered" evidence="1">
    <location>
        <begin position="124"/>
        <end position="159"/>
    </location>
</feature>
<sequence>MPMCSCSSLVTLSARRSVLPRGSNSSSRLSAPFLSCVQTSISSWHQHANTTKCKTAAHFDSPGRVYSDSESSPPAETPTFPSASVSPVGKLPRASCAWVEPWSRWASCVKGSRGVVSLREELKKAEGSWGDGAGRLGDRLSSSSLMTLHSSMRSDTGTE</sequence>
<accession>A0A7J5YYY2</accession>
<organism evidence="2 3">
    <name type="scientific">Dissostichus mawsoni</name>
    <name type="common">Antarctic cod</name>
    <dbReference type="NCBI Taxonomy" id="36200"/>
    <lineage>
        <taxon>Eukaryota</taxon>
        <taxon>Metazoa</taxon>
        <taxon>Chordata</taxon>
        <taxon>Craniata</taxon>
        <taxon>Vertebrata</taxon>
        <taxon>Euteleostomi</taxon>
        <taxon>Actinopterygii</taxon>
        <taxon>Neopterygii</taxon>
        <taxon>Teleostei</taxon>
        <taxon>Neoteleostei</taxon>
        <taxon>Acanthomorphata</taxon>
        <taxon>Eupercaria</taxon>
        <taxon>Perciformes</taxon>
        <taxon>Notothenioidei</taxon>
        <taxon>Nototheniidae</taxon>
        <taxon>Dissostichus</taxon>
    </lineage>
</organism>
<feature type="compositionally biased region" description="Polar residues" evidence="1">
    <location>
        <begin position="68"/>
        <end position="85"/>
    </location>
</feature>
<dbReference type="Proteomes" id="UP000518266">
    <property type="component" value="Unassembled WGS sequence"/>
</dbReference>
<evidence type="ECO:0000313" key="2">
    <source>
        <dbReference type="EMBL" id="KAF3853278.1"/>
    </source>
</evidence>
<feature type="compositionally biased region" description="Low complexity" evidence="1">
    <location>
        <begin position="140"/>
        <end position="159"/>
    </location>
</feature>